<sequence length="114" mass="12954">MFIGKYSKPMGESMHCVLPCESLRIAESTWRVAEGYHFAFCSSVLSLEEKDQVDQKKEQSTHRREVLQSITMSPNDQEHGDVEGWCKTAMNYTKGESPSKSVILTYVAEWSTAK</sequence>
<organism evidence="1 2">
    <name type="scientific">Solanum commersonii</name>
    <name type="common">Commerson's wild potato</name>
    <name type="synonym">Commerson's nightshade</name>
    <dbReference type="NCBI Taxonomy" id="4109"/>
    <lineage>
        <taxon>Eukaryota</taxon>
        <taxon>Viridiplantae</taxon>
        <taxon>Streptophyta</taxon>
        <taxon>Embryophyta</taxon>
        <taxon>Tracheophyta</taxon>
        <taxon>Spermatophyta</taxon>
        <taxon>Magnoliopsida</taxon>
        <taxon>eudicotyledons</taxon>
        <taxon>Gunneridae</taxon>
        <taxon>Pentapetalae</taxon>
        <taxon>asterids</taxon>
        <taxon>lamiids</taxon>
        <taxon>Solanales</taxon>
        <taxon>Solanaceae</taxon>
        <taxon>Solanoideae</taxon>
        <taxon>Solaneae</taxon>
        <taxon>Solanum</taxon>
    </lineage>
</organism>
<keyword evidence="2" id="KW-1185">Reference proteome</keyword>
<name>A0A9J6B1M3_SOLCO</name>
<reference evidence="1 2" key="1">
    <citation type="submission" date="2020-09" db="EMBL/GenBank/DDBJ databases">
        <title>De no assembly of potato wild relative species, Solanum commersonii.</title>
        <authorList>
            <person name="Cho K."/>
        </authorList>
    </citation>
    <scope>NUCLEOTIDE SEQUENCE [LARGE SCALE GENOMIC DNA]</scope>
    <source>
        <strain evidence="1">LZ3.2</strain>
        <tissue evidence="1">Leaf</tissue>
    </source>
</reference>
<dbReference type="EMBL" id="JACXVP010000001">
    <property type="protein sequence ID" value="KAG5630271.1"/>
    <property type="molecule type" value="Genomic_DNA"/>
</dbReference>
<proteinExistence type="predicted"/>
<comment type="caution">
    <text evidence="1">The sequence shown here is derived from an EMBL/GenBank/DDBJ whole genome shotgun (WGS) entry which is preliminary data.</text>
</comment>
<gene>
    <name evidence="1" type="ORF">H5410_001988</name>
</gene>
<protein>
    <submittedName>
        <fullName evidence="1">Uncharacterized protein</fullName>
    </submittedName>
</protein>
<dbReference type="Proteomes" id="UP000824120">
    <property type="component" value="Chromosome 1"/>
</dbReference>
<dbReference type="AlphaFoldDB" id="A0A9J6B1M3"/>
<accession>A0A9J6B1M3</accession>
<evidence type="ECO:0000313" key="1">
    <source>
        <dbReference type="EMBL" id="KAG5630271.1"/>
    </source>
</evidence>
<evidence type="ECO:0000313" key="2">
    <source>
        <dbReference type="Proteomes" id="UP000824120"/>
    </source>
</evidence>